<accession>A0A0L1KBE8</accession>
<dbReference type="Proteomes" id="UP000037446">
    <property type="component" value="Unassembled WGS sequence"/>
</dbReference>
<evidence type="ECO:0000313" key="6">
    <source>
        <dbReference type="Proteomes" id="UP000037446"/>
    </source>
</evidence>
<dbReference type="PANTHER" id="PTHR30404:SF0">
    <property type="entry name" value="N-ACETYLMURAMOYL-L-ALANINE AMIDASE AMIC"/>
    <property type="match status" value="1"/>
</dbReference>
<dbReference type="PANTHER" id="PTHR30404">
    <property type="entry name" value="N-ACETYLMURAMOYL-L-ALANINE AMIDASE"/>
    <property type="match status" value="1"/>
</dbReference>
<comment type="catalytic activity">
    <reaction evidence="1">
        <text>Hydrolyzes the link between N-acetylmuramoyl residues and L-amino acid residues in certain cell-wall glycopeptides.</text>
        <dbReference type="EC" id="3.5.1.28"/>
    </reaction>
</comment>
<dbReference type="AlphaFoldDB" id="A0A0L1KBE8"/>
<dbReference type="SMART" id="SM00646">
    <property type="entry name" value="Ami_3"/>
    <property type="match status" value="1"/>
</dbReference>
<gene>
    <name evidence="5" type="ORF">J121_2276</name>
</gene>
<evidence type="ECO:0000256" key="3">
    <source>
        <dbReference type="ARBA" id="ARBA00022801"/>
    </source>
</evidence>
<protein>
    <recommendedName>
        <fullName evidence="2">N-acetylmuramoyl-L-alanine amidase</fullName>
        <ecNumber evidence="2">3.5.1.28</ecNumber>
    </recommendedName>
</protein>
<dbReference type="STRING" id="1306953.J121_2276"/>
<dbReference type="Gene3D" id="3.40.630.40">
    <property type="entry name" value="Zn-dependent exopeptidases"/>
    <property type="match status" value="1"/>
</dbReference>
<dbReference type="GO" id="GO:0030288">
    <property type="term" value="C:outer membrane-bounded periplasmic space"/>
    <property type="evidence" value="ECO:0007669"/>
    <property type="project" value="TreeGrafter"/>
</dbReference>
<evidence type="ECO:0000256" key="2">
    <source>
        <dbReference type="ARBA" id="ARBA00011901"/>
    </source>
</evidence>
<dbReference type="SUPFAM" id="SSF53187">
    <property type="entry name" value="Zn-dependent exopeptidases"/>
    <property type="match status" value="1"/>
</dbReference>
<dbReference type="Pfam" id="PF01520">
    <property type="entry name" value="Amidase_3"/>
    <property type="match status" value="1"/>
</dbReference>
<feature type="domain" description="MurNAc-LAA" evidence="4">
    <location>
        <begin position="148"/>
        <end position="303"/>
    </location>
</feature>
<sequence length="312" mass="33981">MSLAPWVSHGNHIASFGNKAVTMRPMSIRAQLLLLILLPLAAVALLVVSAQRIPVPEMGRGYILRVELPRVDRPADLPEVAGRAGLPLVVIDAGHGGHDPGASGQGYREKTIVLGLARALRDRLEEEGRVRVALTRDDDRYLVHAERVDIARRLDADLFLSIHADSAGEAAEVTGASIYTLSNKASSEAAALFAERENASDRINGTDVGAQSDVVSTILVELSQRRTQEQSDAFARLIRREAEGAIRFHPQARKSAALKVLRAPDVPSVLFESGFITNEDDARRLASPEGRARFAEVMARAIRSYFARQQES</sequence>
<name>A0A0L1KBE8_9SPHN</name>
<proteinExistence type="predicted"/>
<dbReference type="EC" id="3.5.1.28" evidence="2"/>
<dbReference type="PATRIC" id="fig|1306953.7.peg.2353"/>
<dbReference type="InterPro" id="IPR050695">
    <property type="entry name" value="N-acetylmuramoyl_amidase_3"/>
</dbReference>
<evidence type="ECO:0000256" key="1">
    <source>
        <dbReference type="ARBA" id="ARBA00001561"/>
    </source>
</evidence>
<dbReference type="GO" id="GO:0009253">
    <property type="term" value="P:peptidoglycan catabolic process"/>
    <property type="evidence" value="ECO:0007669"/>
    <property type="project" value="InterPro"/>
</dbReference>
<evidence type="ECO:0000259" key="4">
    <source>
        <dbReference type="SMART" id="SM00646"/>
    </source>
</evidence>
<reference evidence="6" key="1">
    <citation type="submission" date="2015-02" db="EMBL/GenBank/DDBJ databases">
        <authorList>
            <person name="Lima A.O."/>
            <person name="Cabral A."/>
            <person name="Porto L.M."/>
            <person name="Silva M.A."/>
        </authorList>
    </citation>
    <scope>NUCLEOTIDE SEQUENCE [LARGE SCALE GENOMIC DNA]</scope>
    <source>
        <strain evidence="6">LAMA 915</strain>
    </source>
</reference>
<evidence type="ECO:0000313" key="5">
    <source>
        <dbReference type="EMBL" id="KNH01258.1"/>
    </source>
</evidence>
<keyword evidence="3 5" id="KW-0378">Hydrolase</keyword>
<dbReference type="InterPro" id="IPR002508">
    <property type="entry name" value="MurNAc-LAA_cat"/>
</dbReference>
<dbReference type="GO" id="GO:0008745">
    <property type="term" value="F:N-acetylmuramoyl-L-alanine amidase activity"/>
    <property type="evidence" value="ECO:0007669"/>
    <property type="project" value="UniProtKB-EC"/>
</dbReference>
<dbReference type="EMBL" id="JYNE01000027">
    <property type="protein sequence ID" value="KNH01258.1"/>
    <property type="molecule type" value="Genomic_DNA"/>
</dbReference>
<dbReference type="CDD" id="cd02696">
    <property type="entry name" value="MurNAc-LAA"/>
    <property type="match status" value="1"/>
</dbReference>
<comment type="caution">
    <text evidence="5">The sequence shown here is derived from an EMBL/GenBank/DDBJ whole genome shotgun (WGS) entry which is preliminary data.</text>
</comment>
<organism evidence="5 6">
    <name type="scientific">Qipengyuania citrea LAMA 915</name>
    <dbReference type="NCBI Taxonomy" id="1306953"/>
    <lineage>
        <taxon>Bacteria</taxon>
        <taxon>Pseudomonadati</taxon>
        <taxon>Pseudomonadota</taxon>
        <taxon>Alphaproteobacteria</taxon>
        <taxon>Sphingomonadales</taxon>
        <taxon>Erythrobacteraceae</taxon>
        <taxon>Qipengyuania</taxon>
    </lineage>
</organism>